<organism evidence="7 8">
    <name type="scientific">Sphingomonas ginsenosidivorax</name>
    <dbReference type="NCBI Taxonomy" id="862135"/>
    <lineage>
        <taxon>Bacteria</taxon>
        <taxon>Pseudomonadati</taxon>
        <taxon>Pseudomonadota</taxon>
        <taxon>Alphaproteobacteria</taxon>
        <taxon>Sphingomonadales</taxon>
        <taxon>Sphingomonadaceae</taxon>
        <taxon>Sphingomonas</taxon>
    </lineage>
</organism>
<keyword evidence="3" id="KW-0378">Hydrolase</keyword>
<keyword evidence="2" id="KW-0479">Metal-binding</keyword>
<reference evidence="7 8" key="1">
    <citation type="journal article" date="2013" name="Antonie Van Leeuwenhoek">
        <title>Sphingomonas ginsenosidivorax sp. nov., with the ability to transform ginsenosides.</title>
        <authorList>
            <person name="Jin X.F."/>
            <person name="Kim J.K."/>
            <person name="Liu Q.M."/>
            <person name="Kang M.S."/>
            <person name="He D."/>
            <person name="Jin F.X."/>
            <person name="Kim S.C."/>
            <person name="Im W.T."/>
        </authorList>
    </citation>
    <scope>NUCLEOTIDE SEQUENCE [LARGE SCALE GENOMIC DNA]</scope>
    <source>
        <strain evidence="7 8">KHI67</strain>
    </source>
</reference>
<dbReference type="AlphaFoldDB" id="A0A5C6UDT9"/>
<dbReference type="Pfam" id="PF14464">
    <property type="entry name" value="Prok-JAB"/>
    <property type="match status" value="1"/>
</dbReference>
<evidence type="ECO:0000313" key="8">
    <source>
        <dbReference type="Proteomes" id="UP000321250"/>
    </source>
</evidence>
<feature type="domain" description="MPN" evidence="6">
    <location>
        <begin position="3"/>
        <end position="128"/>
    </location>
</feature>
<dbReference type="CDD" id="cd08070">
    <property type="entry name" value="MPN_like"/>
    <property type="match status" value="1"/>
</dbReference>
<dbReference type="PANTHER" id="PTHR34858">
    <property type="entry name" value="CYSO-CYSTEINE PEPTIDASE"/>
    <property type="match status" value="1"/>
</dbReference>
<evidence type="ECO:0000256" key="1">
    <source>
        <dbReference type="ARBA" id="ARBA00022670"/>
    </source>
</evidence>
<dbReference type="PROSITE" id="PS50249">
    <property type="entry name" value="MPN"/>
    <property type="match status" value="1"/>
</dbReference>
<dbReference type="SUPFAM" id="SSF102712">
    <property type="entry name" value="JAB1/MPN domain"/>
    <property type="match status" value="1"/>
</dbReference>
<keyword evidence="1" id="KW-0645">Protease</keyword>
<gene>
    <name evidence="7" type="ORF">FSB78_07575</name>
</gene>
<evidence type="ECO:0000256" key="4">
    <source>
        <dbReference type="ARBA" id="ARBA00022833"/>
    </source>
</evidence>
<dbReference type="Gene3D" id="3.40.140.10">
    <property type="entry name" value="Cytidine Deaminase, domain 2"/>
    <property type="match status" value="1"/>
</dbReference>
<dbReference type="OrthoDB" id="9802958at2"/>
<dbReference type="Proteomes" id="UP000321250">
    <property type="component" value="Unassembled WGS sequence"/>
</dbReference>
<comment type="caution">
    <text evidence="7">The sequence shown here is derived from an EMBL/GenBank/DDBJ whole genome shotgun (WGS) entry which is preliminary data.</text>
</comment>
<dbReference type="InterPro" id="IPR028090">
    <property type="entry name" value="JAB_dom_prok"/>
</dbReference>
<keyword evidence="4" id="KW-0862">Zinc</keyword>
<dbReference type="RefSeq" id="WP_147081478.1">
    <property type="nucleotide sequence ID" value="NZ_VOQR01000001.1"/>
</dbReference>
<accession>A0A5C6UDT9</accession>
<dbReference type="GO" id="GO:0008270">
    <property type="term" value="F:zinc ion binding"/>
    <property type="evidence" value="ECO:0007669"/>
    <property type="project" value="TreeGrafter"/>
</dbReference>
<dbReference type="EMBL" id="VOQR01000001">
    <property type="protein sequence ID" value="TXC70814.1"/>
    <property type="molecule type" value="Genomic_DNA"/>
</dbReference>
<evidence type="ECO:0000256" key="5">
    <source>
        <dbReference type="ARBA" id="ARBA00023049"/>
    </source>
</evidence>
<evidence type="ECO:0000256" key="2">
    <source>
        <dbReference type="ARBA" id="ARBA00022723"/>
    </source>
</evidence>
<keyword evidence="8" id="KW-1185">Reference proteome</keyword>
<sequence>MGVAISSGILATLVAAAHVLPEVEVCGLLLGTAGRIDAAEACANVAAAPGRTFEIDPVALFAAHRRARAGGPAVVGHYHSHPSGVPVPSPRDAAQAMGDGALWLILGGGEARLWRSVEPGAFVEETLVVER</sequence>
<evidence type="ECO:0000259" key="6">
    <source>
        <dbReference type="PROSITE" id="PS50249"/>
    </source>
</evidence>
<proteinExistence type="predicted"/>
<dbReference type="InterPro" id="IPR051929">
    <property type="entry name" value="VirAsm_ModProt"/>
</dbReference>
<keyword evidence="5" id="KW-0482">Metalloprotease</keyword>
<protein>
    <submittedName>
        <fullName evidence="7">M67 family metallopeptidase</fullName>
    </submittedName>
</protein>
<evidence type="ECO:0000313" key="7">
    <source>
        <dbReference type="EMBL" id="TXC70814.1"/>
    </source>
</evidence>
<dbReference type="PANTHER" id="PTHR34858:SF1">
    <property type="entry name" value="CYSO-CYSTEINE PEPTIDASE"/>
    <property type="match status" value="1"/>
</dbReference>
<dbReference type="GO" id="GO:0008235">
    <property type="term" value="F:metalloexopeptidase activity"/>
    <property type="evidence" value="ECO:0007669"/>
    <property type="project" value="TreeGrafter"/>
</dbReference>
<name>A0A5C6UDT9_9SPHN</name>
<dbReference type="GO" id="GO:0006508">
    <property type="term" value="P:proteolysis"/>
    <property type="evidence" value="ECO:0007669"/>
    <property type="project" value="UniProtKB-KW"/>
</dbReference>
<dbReference type="InterPro" id="IPR037518">
    <property type="entry name" value="MPN"/>
</dbReference>
<evidence type="ECO:0000256" key="3">
    <source>
        <dbReference type="ARBA" id="ARBA00022801"/>
    </source>
</evidence>